<comment type="catalytic activity">
    <reaction evidence="3">
        <text>glycyl-tRNA(Ala) + H2O = tRNA(Ala) + glycine + H(+)</text>
        <dbReference type="Rhea" id="RHEA:53744"/>
        <dbReference type="Rhea" id="RHEA-COMP:9657"/>
        <dbReference type="Rhea" id="RHEA-COMP:13640"/>
        <dbReference type="ChEBI" id="CHEBI:15377"/>
        <dbReference type="ChEBI" id="CHEBI:15378"/>
        <dbReference type="ChEBI" id="CHEBI:57305"/>
        <dbReference type="ChEBI" id="CHEBI:78442"/>
        <dbReference type="ChEBI" id="CHEBI:78522"/>
        <dbReference type="EC" id="3.1.1.96"/>
    </reaction>
</comment>
<evidence type="ECO:0000256" key="2">
    <source>
        <dbReference type="ARBA" id="ARBA00013056"/>
    </source>
</evidence>
<sequence length="68" mass="7773">MLNDLQLEIPYVSQLSFAKAAQFYSTFVHKLRQNYKEDPVKDGKFGAHMQLSIESDGPVTIVLDSKQR</sequence>
<accession>A0A0V0SBG7</accession>
<evidence type="ECO:0000256" key="3">
    <source>
        <dbReference type="ARBA" id="ARBA00047676"/>
    </source>
</evidence>
<evidence type="ECO:0000256" key="1">
    <source>
        <dbReference type="ARBA" id="ARBA00009673"/>
    </source>
</evidence>
<dbReference type="Gene3D" id="3.50.80.10">
    <property type="entry name" value="D-tyrosyl-tRNA(Tyr) deacylase"/>
    <property type="match status" value="1"/>
</dbReference>
<dbReference type="EMBL" id="JYDL01000020">
    <property type="protein sequence ID" value="KRX24056.1"/>
    <property type="molecule type" value="Genomic_DNA"/>
</dbReference>
<comment type="similarity">
    <text evidence="1">Belongs to the DTD family.</text>
</comment>
<dbReference type="AlphaFoldDB" id="A0A0V0SBG7"/>
<keyword evidence="6" id="KW-1185">Reference proteome</keyword>
<evidence type="ECO:0000313" key="5">
    <source>
        <dbReference type="EMBL" id="KRX24056.1"/>
    </source>
</evidence>
<comment type="catalytic activity">
    <reaction evidence="4">
        <text>a D-aminoacyl-tRNA + H2O = a tRNA + a D-alpha-amino acid + H(+)</text>
        <dbReference type="Rhea" id="RHEA:13953"/>
        <dbReference type="Rhea" id="RHEA-COMP:10123"/>
        <dbReference type="Rhea" id="RHEA-COMP:10124"/>
        <dbReference type="ChEBI" id="CHEBI:15377"/>
        <dbReference type="ChEBI" id="CHEBI:15378"/>
        <dbReference type="ChEBI" id="CHEBI:59871"/>
        <dbReference type="ChEBI" id="CHEBI:78442"/>
        <dbReference type="ChEBI" id="CHEBI:79333"/>
        <dbReference type="EC" id="3.1.1.96"/>
    </reaction>
</comment>
<evidence type="ECO:0000256" key="4">
    <source>
        <dbReference type="ARBA" id="ARBA00048018"/>
    </source>
</evidence>
<dbReference type="GO" id="GO:0051500">
    <property type="term" value="F:D-tyrosyl-tRNA(Tyr) deacylase activity"/>
    <property type="evidence" value="ECO:0007669"/>
    <property type="project" value="TreeGrafter"/>
</dbReference>
<dbReference type="PANTHER" id="PTHR10472:SF5">
    <property type="entry name" value="D-AMINOACYL-TRNA DEACYLASE 1"/>
    <property type="match status" value="1"/>
</dbReference>
<evidence type="ECO:0000313" key="6">
    <source>
        <dbReference type="Proteomes" id="UP000054630"/>
    </source>
</evidence>
<dbReference type="SUPFAM" id="SSF69500">
    <property type="entry name" value="DTD-like"/>
    <property type="match status" value="1"/>
</dbReference>
<dbReference type="Proteomes" id="UP000054630">
    <property type="component" value="Unassembled WGS sequence"/>
</dbReference>
<dbReference type="EC" id="3.1.1.96" evidence="2"/>
<dbReference type="PANTHER" id="PTHR10472">
    <property type="entry name" value="D-TYROSYL-TRNA TYR DEACYLASE"/>
    <property type="match status" value="1"/>
</dbReference>
<gene>
    <name evidence="5" type="primary">DTD1</name>
    <name evidence="5" type="ORF">T07_7205</name>
</gene>
<reference evidence="5 6" key="1">
    <citation type="submission" date="2015-01" db="EMBL/GenBank/DDBJ databases">
        <title>Evolution of Trichinella species and genotypes.</title>
        <authorList>
            <person name="Korhonen P.K."/>
            <person name="Edoardo P."/>
            <person name="Giuseppe L.R."/>
            <person name="Gasser R.B."/>
        </authorList>
    </citation>
    <scope>NUCLEOTIDE SEQUENCE [LARGE SCALE GENOMIC DNA]</scope>
    <source>
        <strain evidence="5">ISS37</strain>
    </source>
</reference>
<organism evidence="5 6">
    <name type="scientific">Trichinella nelsoni</name>
    <dbReference type="NCBI Taxonomy" id="6336"/>
    <lineage>
        <taxon>Eukaryota</taxon>
        <taxon>Metazoa</taxon>
        <taxon>Ecdysozoa</taxon>
        <taxon>Nematoda</taxon>
        <taxon>Enoplea</taxon>
        <taxon>Dorylaimia</taxon>
        <taxon>Trichinellida</taxon>
        <taxon>Trichinellidae</taxon>
        <taxon>Trichinella</taxon>
    </lineage>
</organism>
<protein>
    <recommendedName>
        <fullName evidence="2">D-aminoacyl-tRNA deacylase</fullName>
        <ecNumber evidence="2">3.1.1.96</ecNumber>
    </recommendedName>
</protein>
<dbReference type="Pfam" id="PF02580">
    <property type="entry name" value="Tyr_Deacylase"/>
    <property type="match status" value="1"/>
</dbReference>
<comment type="caution">
    <text evidence="5">The sequence shown here is derived from an EMBL/GenBank/DDBJ whole genome shotgun (WGS) entry which is preliminary data.</text>
</comment>
<name>A0A0V0SBG7_9BILA</name>
<dbReference type="InterPro" id="IPR023509">
    <property type="entry name" value="DTD-like_sf"/>
</dbReference>
<proteinExistence type="inferred from homology"/>
<dbReference type="STRING" id="6336.A0A0V0SBG7"/>
<dbReference type="OrthoDB" id="275783at2759"/>
<dbReference type="GO" id="GO:0005737">
    <property type="term" value="C:cytoplasm"/>
    <property type="evidence" value="ECO:0007669"/>
    <property type="project" value="InterPro"/>
</dbReference>
<dbReference type="InterPro" id="IPR003732">
    <property type="entry name" value="Daa-tRNA_deacyls_DTD"/>
</dbReference>